<name>A0A6J5VWZ1_PRUAR</name>
<accession>A0A6J5VWZ1</accession>
<keyword evidence="2" id="KW-1185">Reference proteome</keyword>
<dbReference type="EMBL" id="CAEKKB010000001">
    <property type="protein sequence ID" value="CAB4293870.1"/>
    <property type="molecule type" value="Genomic_DNA"/>
</dbReference>
<organism evidence="1 2">
    <name type="scientific">Prunus armeniaca</name>
    <name type="common">Apricot</name>
    <name type="synonym">Armeniaca vulgaris</name>
    <dbReference type="NCBI Taxonomy" id="36596"/>
    <lineage>
        <taxon>Eukaryota</taxon>
        <taxon>Viridiplantae</taxon>
        <taxon>Streptophyta</taxon>
        <taxon>Embryophyta</taxon>
        <taxon>Tracheophyta</taxon>
        <taxon>Spermatophyta</taxon>
        <taxon>Magnoliopsida</taxon>
        <taxon>eudicotyledons</taxon>
        <taxon>Gunneridae</taxon>
        <taxon>Pentapetalae</taxon>
        <taxon>rosids</taxon>
        <taxon>fabids</taxon>
        <taxon>Rosales</taxon>
        <taxon>Rosaceae</taxon>
        <taxon>Amygdaloideae</taxon>
        <taxon>Amygdaleae</taxon>
        <taxon>Prunus</taxon>
    </lineage>
</organism>
<evidence type="ECO:0000313" key="2">
    <source>
        <dbReference type="Proteomes" id="UP000507245"/>
    </source>
</evidence>
<protein>
    <submittedName>
        <fullName evidence="1">Uncharacterized protein</fullName>
    </submittedName>
</protein>
<evidence type="ECO:0000313" key="1">
    <source>
        <dbReference type="EMBL" id="CAB4293870.1"/>
    </source>
</evidence>
<proteinExistence type="predicted"/>
<sequence length="61" mass="6828">MHRSGVLTGGEWTLVRIQLAFILEQCARQFPATGPAFETSQNEMDMVKINPTVESFLFIVA</sequence>
<dbReference type="Proteomes" id="UP000507245">
    <property type="component" value="Unassembled WGS sequence"/>
</dbReference>
<reference evidence="2" key="1">
    <citation type="journal article" date="2020" name="Genome Biol.">
        <title>Gamete binning: chromosome-level and haplotype-resolved genome assembly enabled by high-throughput single-cell sequencing of gamete genomes.</title>
        <authorList>
            <person name="Campoy J.A."/>
            <person name="Sun H."/>
            <person name="Goel M."/>
            <person name="Jiao W.-B."/>
            <person name="Folz-Donahue K."/>
            <person name="Wang N."/>
            <person name="Rubio M."/>
            <person name="Liu C."/>
            <person name="Kukat C."/>
            <person name="Ruiz D."/>
            <person name="Huettel B."/>
            <person name="Schneeberger K."/>
        </authorList>
    </citation>
    <scope>NUCLEOTIDE SEQUENCE [LARGE SCALE GENOMIC DNA]</scope>
    <source>
        <strain evidence="2">cv. Rojo Pasion</strain>
    </source>
</reference>
<dbReference type="AlphaFoldDB" id="A0A6J5VWZ1"/>
<gene>
    <name evidence="1" type="ORF">ORAREDHAP_LOCUS3275</name>
</gene>